<dbReference type="InterPro" id="IPR011050">
    <property type="entry name" value="Pectin_lyase_fold/virulence"/>
</dbReference>
<dbReference type="Gene3D" id="2.160.20.10">
    <property type="entry name" value="Single-stranded right-handed beta-helix, Pectin lyase-like"/>
    <property type="match status" value="1"/>
</dbReference>
<dbReference type="InterPro" id="IPR012334">
    <property type="entry name" value="Pectin_lyas_fold"/>
</dbReference>
<reference evidence="1 2" key="1">
    <citation type="submission" date="2016-10" db="EMBL/GenBank/DDBJ databases">
        <authorList>
            <person name="de Groot N.N."/>
        </authorList>
    </citation>
    <scope>NUCLEOTIDE SEQUENCE [LARGE SCALE GENOMIC DNA]</scope>
    <source>
        <strain evidence="1 2">DSM 43357</strain>
    </source>
</reference>
<dbReference type="Proteomes" id="UP000198953">
    <property type="component" value="Unassembled WGS sequence"/>
</dbReference>
<dbReference type="STRING" id="46177.SAMN05660976_06321"/>
<name>A0A1H8CCH1_9ACTN</name>
<dbReference type="OrthoDB" id="4215965at2"/>
<accession>A0A1H8CCH1</accession>
<proteinExistence type="predicted"/>
<dbReference type="AlphaFoldDB" id="A0A1H8CCH1"/>
<dbReference type="SUPFAM" id="SSF51126">
    <property type="entry name" value="Pectin lyase-like"/>
    <property type="match status" value="1"/>
</dbReference>
<evidence type="ECO:0000313" key="1">
    <source>
        <dbReference type="EMBL" id="SEM91807.1"/>
    </source>
</evidence>
<protein>
    <submittedName>
        <fullName evidence="1">Right handed beta helix region</fullName>
    </submittedName>
</protein>
<gene>
    <name evidence="1" type="ORF">SAMN05660976_06321</name>
</gene>
<keyword evidence="2" id="KW-1185">Reference proteome</keyword>
<dbReference type="RefSeq" id="WP_143078823.1">
    <property type="nucleotide sequence ID" value="NZ_BBZG01000007.1"/>
</dbReference>
<organism evidence="1 2">
    <name type="scientific">Nonomuraea pusilla</name>
    <dbReference type="NCBI Taxonomy" id="46177"/>
    <lineage>
        <taxon>Bacteria</taxon>
        <taxon>Bacillati</taxon>
        <taxon>Actinomycetota</taxon>
        <taxon>Actinomycetes</taxon>
        <taxon>Streptosporangiales</taxon>
        <taxon>Streptosporangiaceae</taxon>
        <taxon>Nonomuraea</taxon>
    </lineage>
</organism>
<sequence length="346" mass="36179">MTDRAVVEVVRQSGAQDERVLQQALDEVARSAGGQVIVGPGEWRLREAPLRVHAGTRLTLTPATRIVRTGPIETMLINGPYGAGRTVGAHDGPGNIMVEGGIWDVNGFENPRPSFGMVFNHARDVQVRDLEIRNMPEWHAIETNSTYNVTISGCRFVTGIAREPHAYQTEAVSLDLAAPGLTAWGAEDDTHSSHVRVIDNFCSGYPTFVGCHTGHPSLQHGSVVIANNTATDLSCWAVNLTNTGAVSITANTFSGTAAGIRIRTGGDRRVTGVAITGNVVNCTSGPAVHLDAAVGGEIAATVVSGNSFSSPTPPIIEQSGTIDAVVGPNAEDAYAGDGVPTASRGV</sequence>
<dbReference type="EMBL" id="FOBF01000019">
    <property type="protein sequence ID" value="SEM91807.1"/>
    <property type="molecule type" value="Genomic_DNA"/>
</dbReference>
<evidence type="ECO:0000313" key="2">
    <source>
        <dbReference type="Proteomes" id="UP000198953"/>
    </source>
</evidence>